<organism evidence="2">
    <name type="scientific">Paraconexibacter sp. AEG42_29</name>
    <dbReference type="NCBI Taxonomy" id="2997339"/>
    <lineage>
        <taxon>Bacteria</taxon>
        <taxon>Bacillati</taxon>
        <taxon>Actinomycetota</taxon>
        <taxon>Thermoleophilia</taxon>
        <taxon>Solirubrobacterales</taxon>
        <taxon>Paraconexibacteraceae</taxon>
        <taxon>Paraconexibacter</taxon>
    </lineage>
</organism>
<protein>
    <submittedName>
        <fullName evidence="2">Uncharacterized protein</fullName>
    </submittedName>
</protein>
<dbReference type="KEGG" id="parq:DSM112329_02820"/>
<reference evidence="2" key="1">
    <citation type="submission" date="2022-12" db="EMBL/GenBank/DDBJ databases">
        <title>Paraconexibacter alkalitolerans sp. nov. and Baekduia alba sp. nov., isolated from soil and emended description of the genera Paraconexibacter (Chun et al., 2020) and Baekduia (An et al., 2020).</title>
        <authorList>
            <person name="Vieira S."/>
            <person name="Huber K.J."/>
            <person name="Geppert A."/>
            <person name="Wolf J."/>
            <person name="Neumann-Schaal M."/>
            <person name="Muesken M."/>
            <person name="Overmann J."/>
        </authorList>
    </citation>
    <scope>NUCLEOTIDE SEQUENCE</scope>
    <source>
        <strain evidence="2">AEG42_29</strain>
    </source>
</reference>
<sequence>MRLTVQHMLHERLTLPAREARHRAAELEQFLGLHRQCKRAVTAGRRVLVKRRLRPAGTPQLVKAAVTHDGMKPRTQGQVMVHRTRIVQHEPMGAHERLLHHVLGVRVTDHAPRVRAKLNCVPGVQRGKRVGVTGPMPPGKLRVAARRNIAAIAGRRAPARGQRRAADRARLKPCPGRRHIGPGGASRADEIWHQRTSGARHRICDTRGEYG</sequence>
<feature type="region of interest" description="Disordered" evidence="1">
    <location>
        <begin position="156"/>
        <end position="186"/>
    </location>
</feature>
<name>A0AAU7AW86_9ACTN</name>
<evidence type="ECO:0000256" key="1">
    <source>
        <dbReference type="SAM" id="MobiDB-lite"/>
    </source>
</evidence>
<evidence type="ECO:0000313" key="2">
    <source>
        <dbReference type="EMBL" id="XAY05959.1"/>
    </source>
</evidence>
<accession>A0AAU7AW86</accession>
<proteinExistence type="predicted"/>
<dbReference type="EMBL" id="CP114014">
    <property type="protein sequence ID" value="XAY05959.1"/>
    <property type="molecule type" value="Genomic_DNA"/>
</dbReference>
<gene>
    <name evidence="2" type="ORF">DSM112329_02820</name>
</gene>
<dbReference type="AlphaFoldDB" id="A0AAU7AW86"/>